<organism evidence="2 3">
    <name type="scientific">Armillaria ostoyae</name>
    <name type="common">Armillaria root rot fungus</name>
    <dbReference type="NCBI Taxonomy" id="47428"/>
    <lineage>
        <taxon>Eukaryota</taxon>
        <taxon>Fungi</taxon>
        <taxon>Dikarya</taxon>
        <taxon>Basidiomycota</taxon>
        <taxon>Agaricomycotina</taxon>
        <taxon>Agaricomycetes</taxon>
        <taxon>Agaricomycetidae</taxon>
        <taxon>Agaricales</taxon>
        <taxon>Marasmiineae</taxon>
        <taxon>Physalacriaceae</taxon>
        <taxon>Armillaria</taxon>
    </lineage>
</organism>
<feature type="compositionally biased region" description="Polar residues" evidence="1">
    <location>
        <begin position="219"/>
        <end position="237"/>
    </location>
</feature>
<reference evidence="3" key="1">
    <citation type="journal article" date="2017" name="Nat. Ecol. Evol.">
        <title>Genome expansion and lineage-specific genetic innovations in the forest pathogenic fungi Armillaria.</title>
        <authorList>
            <person name="Sipos G."/>
            <person name="Prasanna A.N."/>
            <person name="Walter M.C."/>
            <person name="O'Connor E."/>
            <person name="Balint B."/>
            <person name="Krizsan K."/>
            <person name="Kiss B."/>
            <person name="Hess J."/>
            <person name="Varga T."/>
            <person name="Slot J."/>
            <person name="Riley R."/>
            <person name="Boka B."/>
            <person name="Rigling D."/>
            <person name="Barry K."/>
            <person name="Lee J."/>
            <person name="Mihaltcheva S."/>
            <person name="LaButti K."/>
            <person name="Lipzen A."/>
            <person name="Waldron R."/>
            <person name="Moloney N.M."/>
            <person name="Sperisen C."/>
            <person name="Kredics L."/>
            <person name="Vagvoelgyi C."/>
            <person name="Patrignani A."/>
            <person name="Fitzpatrick D."/>
            <person name="Nagy I."/>
            <person name="Doyle S."/>
            <person name="Anderson J.B."/>
            <person name="Grigoriev I.V."/>
            <person name="Gueldener U."/>
            <person name="Muensterkoetter M."/>
            <person name="Nagy L.G."/>
        </authorList>
    </citation>
    <scope>NUCLEOTIDE SEQUENCE [LARGE SCALE GENOMIC DNA]</scope>
    <source>
        <strain evidence="3">C18/9</strain>
    </source>
</reference>
<gene>
    <name evidence="2" type="ORF">ARMOST_08249</name>
</gene>
<name>A0A284R828_ARMOS</name>
<dbReference type="OrthoDB" id="203440at2759"/>
<feature type="region of interest" description="Disordered" evidence="1">
    <location>
        <begin position="265"/>
        <end position="296"/>
    </location>
</feature>
<proteinExistence type="predicted"/>
<dbReference type="Pfam" id="PF04000">
    <property type="entry name" value="Sas10_Utp3"/>
    <property type="match status" value="1"/>
</dbReference>
<accession>A0A284R828</accession>
<feature type="compositionally biased region" description="Basic and acidic residues" evidence="1">
    <location>
        <begin position="319"/>
        <end position="342"/>
    </location>
</feature>
<sequence length="369" mass="41185">MGEETDMVAQVSALHNDMATSISSVREVIQGLASNCSQTTDGISLLSLKNNVLLSYMQSLLLLSCRRALSHSLAARSPPQQPFSDPDRDARGDGPGDLVDSMIENRVVLEKIKVLEGRMRYQIDKLVRLSKDEAAVDVNNDPLAFRPNPENLVDDNDDEVSEGEEEGNDRPTASNDGIYHPPRLAPVPYISTSKDKNKKRAPIPTTLNALRHADPTLPYTESTSGLGSTPSLNNQSSRARYLKRLTEFEEEQFGRVMLSKKEARRRRRDEEALAMGGGLSGVGEEGKGRVRRGGRGFDDEFADVLRDVDRGGRGGDGYDELRQRSKRGSVLERSRDTRRESAPMEDDAPMKKRKRSRFEMERKAVKKRK</sequence>
<evidence type="ECO:0008006" key="4">
    <source>
        <dbReference type="Google" id="ProtNLM"/>
    </source>
</evidence>
<dbReference type="GO" id="GO:0000462">
    <property type="term" value="P:maturation of SSU-rRNA from tricistronic rRNA transcript (SSU-rRNA, 5.8S rRNA, LSU-rRNA)"/>
    <property type="evidence" value="ECO:0007669"/>
    <property type="project" value="TreeGrafter"/>
</dbReference>
<feature type="region of interest" description="Disordered" evidence="1">
    <location>
        <begin position="140"/>
        <end position="201"/>
    </location>
</feature>
<feature type="region of interest" description="Disordered" evidence="1">
    <location>
        <begin position="308"/>
        <end position="369"/>
    </location>
</feature>
<dbReference type="PANTHER" id="PTHR13237">
    <property type="entry name" value="SOMETHING ABOUT SILENCING PROTEIN 10-RELATED"/>
    <property type="match status" value="1"/>
</dbReference>
<feature type="compositionally biased region" description="Basic and acidic residues" evidence="1">
    <location>
        <begin position="85"/>
        <end position="94"/>
    </location>
</feature>
<dbReference type="InterPro" id="IPR007146">
    <property type="entry name" value="Sas10/Utp3/C1D"/>
</dbReference>
<protein>
    <recommendedName>
        <fullName evidence="4">Neuroguidin</fullName>
    </recommendedName>
</protein>
<dbReference type="AlphaFoldDB" id="A0A284R828"/>
<feature type="region of interest" description="Disordered" evidence="1">
    <location>
        <begin position="74"/>
        <end position="98"/>
    </location>
</feature>
<dbReference type="Proteomes" id="UP000219338">
    <property type="component" value="Unassembled WGS sequence"/>
</dbReference>
<dbReference type="GO" id="GO:0032040">
    <property type="term" value="C:small-subunit processome"/>
    <property type="evidence" value="ECO:0007669"/>
    <property type="project" value="TreeGrafter"/>
</dbReference>
<keyword evidence="3" id="KW-1185">Reference proteome</keyword>
<dbReference type="OMA" id="PVHYNET"/>
<evidence type="ECO:0000256" key="1">
    <source>
        <dbReference type="SAM" id="MobiDB-lite"/>
    </source>
</evidence>
<feature type="compositionally biased region" description="Acidic residues" evidence="1">
    <location>
        <begin position="152"/>
        <end position="167"/>
    </location>
</feature>
<dbReference type="STRING" id="47428.A0A284R828"/>
<dbReference type="EMBL" id="FUEG01000005">
    <property type="protein sequence ID" value="SJL04878.1"/>
    <property type="molecule type" value="Genomic_DNA"/>
</dbReference>
<evidence type="ECO:0000313" key="3">
    <source>
        <dbReference type="Proteomes" id="UP000219338"/>
    </source>
</evidence>
<dbReference type="PANTHER" id="PTHR13237:SF9">
    <property type="entry name" value="NEUROGUIDIN"/>
    <property type="match status" value="1"/>
</dbReference>
<feature type="region of interest" description="Disordered" evidence="1">
    <location>
        <begin position="213"/>
        <end position="237"/>
    </location>
</feature>
<evidence type="ECO:0000313" key="2">
    <source>
        <dbReference type="EMBL" id="SJL04878.1"/>
    </source>
</evidence>